<dbReference type="SUPFAM" id="SSF55781">
    <property type="entry name" value="GAF domain-like"/>
    <property type="match status" value="1"/>
</dbReference>
<dbReference type="Pfam" id="PF01614">
    <property type="entry name" value="IclR_C"/>
    <property type="match status" value="1"/>
</dbReference>
<keyword evidence="2" id="KW-0238">DNA-binding</keyword>
<dbReference type="AlphaFoldDB" id="A0A849I8S0"/>
<dbReference type="PANTHER" id="PTHR30136:SF24">
    <property type="entry name" value="HTH-TYPE TRANSCRIPTIONAL REPRESSOR ALLR"/>
    <property type="match status" value="1"/>
</dbReference>
<dbReference type="PROSITE" id="PS51078">
    <property type="entry name" value="ICLR_ED"/>
    <property type="match status" value="1"/>
</dbReference>
<evidence type="ECO:0000259" key="5">
    <source>
        <dbReference type="PROSITE" id="PS51077"/>
    </source>
</evidence>
<dbReference type="SUPFAM" id="SSF46785">
    <property type="entry name" value="Winged helix' DNA-binding domain"/>
    <property type="match status" value="1"/>
</dbReference>
<name>A0A849I8S0_9HYPH</name>
<keyword evidence="8" id="KW-1185">Reference proteome</keyword>
<evidence type="ECO:0000256" key="4">
    <source>
        <dbReference type="SAM" id="MobiDB-lite"/>
    </source>
</evidence>
<dbReference type="GO" id="GO:0003677">
    <property type="term" value="F:DNA binding"/>
    <property type="evidence" value="ECO:0007669"/>
    <property type="project" value="UniProtKB-KW"/>
</dbReference>
<dbReference type="InterPro" id="IPR014757">
    <property type="entry name" value="Tscrpt_reg_IclR_C"/>
</dbReference>
<dbReference type="Gene3D" id="3.30.450.40">
    <property type="match status" value="1"/>
</dbReference>
<dbReference type="InterPro" id="IPR050707">
    <property type="entry name" value="HTH_MetabolicPath_Reg"/>
</dbReference>
<sequence>MNESAEDLEPADETVTTRGAEGSSLTRVLGLLELYTVDRPAWTAEEIAHSCGYSKATSYRYLRALAHAGLIAPDEGGRYVLGPRIIQLDRQIRMSDPLLVSARPVMASMRDRLGVNLILCSIYADRVICIHEEWQSSAVETQFSRGRPMPLFRGAASKIILANLPPSQIKSAMLNCPDEIRAAGLGRTWAEFRGRLREIRRAGFCIADSEVDAGLEGTAVPIFRPSGSVMGCLCMIRTYAERGGRSAQSFIAALQSGAREIEQRLATSAVPRATDQARRRRSRARPAADKE</sequence>
<keyword evidence="1" id="KW-0805">Transcription regulation</keyword>
<dbReference type="InterPro" id="IPR005471">
    <property type="entry name" value="Tscrpt_reg_IclR_N"/>
</dbReference>
<dbReference type="Pfam" id="PF09339">
    <property type="entry name" value="HTH_IclR"/>
    <property type="match status" value="1"/>
</dbReference>
<dbReference type="Proteomes" id="UP000564885">
    <property type="component" value="Unassembled WGS sequence"/>
</dbReference>
<dbReference type="EMBL" id="JABEPP010000003">
    <property type="protein sequence ID" value="NNM72809.1"/>
    <property type="molecule type" value="Genomic_DNA"/>
</dbReference>
<feature type="domain" description="HTH iclR-type" evidence="5">
    <location>
        <begin position="22"/>
        <end position="83"/>
    </location>
</feature>
<feature type="domain" description="IclR-ED" evidence="6">
    <location>
        <begin position="84"/>
        <end position="267"/>
    </location>
</feature>
<evidence type="ECO:0000256" key="3">
    <source>
        <dbReference type="ARBA" id="ARBA00023163"/>
    </source>
</evidence>
<dbReference type="InterPro" id="IPR029016">
    <property type="entry name" value="GAF-like_dom_sf"/>
</dbReference>
<evidence type="ECO:0000313" key="8">
    <source>
        <dbReference type="Proteomes" id="UP000564885"/>
    </source>
</evidence>
<accession>A0A849I8S0</accession>
<evidence type="ECO:0000259" key="6">
    <source>
        <dbReference type="PROSITE" id="PS51078"/>
    </source>
</evidence>
<reference evidence="7 8" key="1">
    <citation type="submission" date="2020-04" db="EMBL/GenBank/DDBJ databases">
        <title>Enterovirga sp. isolate from soil.</title>
        <authorList>
            <person name="Chea S."/>
            <person name="Kim D.-U."/>
        </authorList>
    </citation>
    <scope>NUCLEOTIDE SEQUENCE [LARGE SCALE GENOMIC DNA]</scope>
    <source>
        <strain evidence="7 8">DB1703</strain>
    </source>
</reference>
<dbReference type="Gene3D" id="1.10.10.10">
    <property type="entry name" value="Winged helix-like DNA-binding domain superfamily/Winged helix DNA-binding domain"/>
    <property type="match status" value="1"/>
</dbReference>
<dbReference type="SMART" id="SM00346">
    <property type="entry name" value="HTH_ICLR"/>
    <property type="match status" value="1"/>
</dbReference>
<feature type="region of interest" description="Disordered" evidence="4">
    <location>
        <begin position="265"/>
        <end position="291"/>
    </location>
</feature>
<organism evidence="7 8">
    <name type="scientific">Enterovirga aerilata</name>
    <dbReference type="NCBI Taxonomy" id="2730920"/>
    <lineage>
        <taxon>Bacteria</taxon>
        <taxon>Pseudomonadati</taxon>
        <taxon>Pseudomonadota</taxon>
        <taxon>Alphaproteobacteria</taxon>
        <taxon>Hyphomicrobiales</taxon>
        <taxon>Methylobacteriaceae</taxon>
        <taxon>Enterovirga</taxon>
    </lineage>
</organism>
<feature type="compositionally biased region" description="Acidic residues" evidence="4">
    <location>
        <begin position="1"/>
        <end position="12"/>
    </location>
</feature>
<dbReference type="GO" id="GO:0045892">
    <property type="term" value="P:negative regulation of DNA-templated transcription"/>
    <property type="evidence" value="ECO:0007669"/>
    <property type="project" value="TreeGrafter"/>
</dbReference>
<comment type="caution">
    <text evidence="7">The sequence shown here is derived from an EMBL/GenBank/DDBJ whole genome shotgun (WGS) entry which is preliminary data.</text>
</comment>
<feature type="region of interest" description="Disordered" evidence="4">
    <location>
        <begin position="1"/>
        <end position="20"/>
    </location>
</feature>
<evidence type="ECO:0000313" key="7">
    <source>
        <dbReference type="EMBL" id="NNM72809.1"/>
    </source>
</evidence>
<dbReference type="RefSeq" id="WP_171218337.1">
    <property type="nucleotide sequence ID" value="NZ_JABEPP010000003.1"/>
</dbReference>
<evidence type="ECO:0000256" key="1">
    <source>
        <dbReference type="ARBA" id="ARBA00023015"/>
    </source>
</evidence>
<dbReference type="InterPro" id="IPR036390">
    <property type="entry name" value="WH_DNA-bd_sf"/>
</dbReference>
<gene>
    <name evidence="7" type="ORF">HJG44_10525</name>
</gene>
<dbReference type="GO" id="GO:0003700">
    <property type="term" value="F:DNA-binding transcription factor activity"/>
    <property type="evidence" value="ECO:0007669"/>
    <property type="project" value="TreeGrafter"/>
</dbReference>
<dbReference type="InterPro" id="IPR036388">
    <property type="entry name" value="WH-like_DNA-bd_sf"/>
</dbReference>
<keyword evidence="3" id="KW-0804">Transcription</keyword>
<proteinExistence type="predicted"/>
<dbReference type="PROSITE" id="PS51077">
    <property type="entry name" value="HTH_ICLR"/>
    <property type="match status" value="1"/>
</dbReference>
<protein>
    <submittedName>
        <fullName evidence="7">IclR family transcriptional regulator</fullName>
    </submittedName>
</protein>
<dbReference type="PANTHER" id="PTHR30136">
    <property type="entry name" value="HELIX-TURN-HELIX TRANSCRIPTIONAL REGULATOR, ICLR FAMILY"/>
    <property type="match status" value="1"/>
</dbReference>
<evidence type="ECO:0000256" key="2">
    <source>
        <dbReference type="ARBA" id="ARBA00023125"/>
    </source>
</evidence>